<evidence type="ECO:0000259" key="10">
    <source>
        <dbReference type="Pfam" id="PF08541"/>
    </source>
</evidence>
<gene>
    <name evidence="9" type="primary">fabH</name>
    <name evidence="12" type="ORF">LSG31_15455</name>
</gene>
<dbReference type="PANTHER" id="PTHR43091">
    <property type="entry name" value="3-OXOACYL-[ACYL-CARRIER-PROTEIN] SYNTHASE"/>
    <property type="match status" value="1"/>
</dbReference>
<dbReference type="SUPFAM" id="SSF53901">
    <property type="entry name" value="Thiolase-like"/>
    <property type="match status" value="1"/>
</dbReference>
<dbReference type="Gene3D" id="3.40.47.10">
    <property type="match status" value="1"/>
</dbReference>
<evidence type="ECO:0000256" key="6">
    <source>
        <dbReference type="ARBA" id="ARBA00023160"/>
    </source>
</evidence>
<dbReference type="PANTHER" id="PTHR43091:SF1">
    <property type="entry name" value="BETA-KETOACYL-[ACYL-CARRIER-PROTEIN] SYNTHASE III, CHLOROPLASTIC"/>
    <property type="match status" value="1"/>
</dbReference>
<reference evidence="12" key="1">
    <citation type="submission" date="2021-12" db="EMBL/GenBank/DDBJ databases">
        <title>Alicyclobacillaceae gen. nov., sp. nov., isolated from chalcocite enrichment system.</title>
        <authorList>
            <person name="Jiang Z."/>
        </authorList>
    </citation>
    <scope>NUCLEOTIDE SEQUENCE</scope>
    <source>
        <strain evidence="12">MYW30-H2</strain>
    </source>
</reference>
<protein>
    <recommendedName>
        <fullName evidence="9">Beta-ketoacyl-[acyl-carrier-protein] synthase III</fullName>
        <shortName evidence="9">Beta-ketoacyl-ACP synthase III</shortName>
        <shortName evidence="9">KAS III</shortName>
        <ecNumber evidence="9">2.3.1.180</ecNumber>
    </recommendedName>
    <alternativeName>
        <fullName evidence="9">3-oxoacyl-[acyl-carrier-protein] synthase 3</fullName>
    </alternativeName>
    <alternativeName>
        <fullName evidence="9">3-oxoacyl-[acyl-carrier-protein] synthase III</fullName>
    </alternativeName>
</protein>
<comment type="pathway">
    <text evidence="9">Lipid metabolism; fatty acid biosynthesis.</text>
</comment>
<evidence type="ECO:0000313" key="13">
    <source>
        <dbReference type="Proteomes" id="UP000830167"/>
    </source>
</evidence>
<dbReference type="NCBIfam" id="NF006829">
    <property type="entry name" value="PRK09352.1"/>
    <property type="match status" value="1"/>
</dbReference>
<evidence type="ECO:0000256" key="4">
    <source>
        <dbReference type="ARBA" id="ARBA00022832"/>
    </source>
</evidence>
<dbReference type="InterPro" id="IPR013747">
    <property type="entry name" value="ACP_syn_III_C"/>
</dbReference>
<comment type="catalytic activity">
    <reaction evidence="9">
        <text>malonyl-[ACP] + acetyl-CoA + H(+) = 3-oxobutanoyl-[ACP] + CO2 + CoA</text>
        <dbReference type="Rhea" id="RHEA:12080"/>
        <dbReference type="Rhea" id="RHEA-COMP:9623"/>
        <dbReference type="Rhea" id="RHEA-COMP:9625"/>
        <dbReference type="ChEBI" id="CHEBI:15378"/>
        <dbReference type="ChEBI" id="CHEBI:16526"/>
        <dbReference type="ChEBI" id="CHEBI:57287"/>
        <dbReference type="ChEBI" id="CHEBI:57288"/>
        <dbReference type="ChEBI" id="CHEBI:78449"/>
        <dbReference type="ChEBI" id="CHEBI:78450"/>
        <dbReference type="EC" id="2.3.1.180"/>
    </reaction>
</comment>
<dbReference type="NCBIfam" id="TIGR00747">
    <property type="entry name" value="fabH"/>
    <property type="match status" value="1"/>
</dbReference>
<feature type="domain" description="Beta-ketoacyl-[acyl-carrier-protein] synthase III N-terminal" evidence="11">
    <location>
        <begin position="110"/>
        <end position="188"/>
    </location>
</feature>
<dbReference type="EMBL" id="CP089291">
    <property type="protein sequence ID" value="UOF89290.1"/>
    <property type="molecule type" value="Genomic_DNA"/>
</dbReference>
<evidence type="ECO:0000256" key="8">
    <source>
        <dbReference type="ARBA" id="ARBA00023315"/>
    </source>
</evidence>
<keyword evidence="13" id="KW-1185">Reference proteome</keyword>
<dbReference type="Pfam" id="PF08541">
    <property type="entry name" value="ACP_syn_III_C"/>
    <property type="match status" value="1"/>
</dbReference>
<evidence type="ECO:0000256" key="1">
    <source>
        <dbReference type="ARBA" id="ARBA00008642"/>
    </source>
</evidence>
<proteinExistence type="inferred from homology"/>
<feature type="active site" evidence="9">
    <location>
        <position position="256"/>
    </location>
</feature>
<dbReference type="CDD" id="cd00830">
    <property type="entry name" value="KAS_III"/>
    <property type="match status" value="1"/>
</dbReference>
<evidence type="ECO:0000256" key="5">
    <source>
        <dbReference type="ARBA" id="ARBA00023098"/>
    </source>
</evidence>
<comment type="subunit">
    <text evidence="9">Homodimer.</text>
</comment>
<dbReference type="InterPro" id="IPR004655">
    <property type="entry name" value="FabH"/>
</dbReference>
<dbReference type="EC" id="2.3.1.180" evidence="9"/>
<dbReference type="RefSeq" id="WP_347435978.1">
    <property type="nucleotide sequence ID" value="NZ_CP089291.1"/>
</dbReference>
<feature type="domain" description="Beta-ketoacyl-[acyl-carrier-protein] synthase III C-terminal" evidence="10">
    <location>
        <begin position="240"/>
        <end position="329"/>
    </location>
</feature>
<evidence type="ECO:0000313" key="12">
    <source>
        <dbReference type="EMBL" id="UOF89290.1"/>
    </source>
</evidence>
<dbReference type="HAMAP" id="MF_01815">
    <property type="entry name" value="FabH"/>
    <property type="match status" value="1"/>
</dbReference>
<sequence>MIKRKNVGILATGSYVPDTVLTNYELENMVDTSNDWIVTRTGIQERRIAANDQASSDLAYEASVQALKKAGIRGADLDMIIVATVTPDTTFPSTANILQYRLGAKKAASFDLAAACSGFLYGITTAAQFLENGRYRYVLVVGVECLSKVVDWSDRNTCILFGDGAGAALLGCVEEGYGFQSFELGSDGSGGHLLSVPAGGSRLPASMETVANKQHYIQMAGSDVFKFAVRVMESSSLTVIEKAGLTKEAIDFLVPHQANIRIIDAAVKRLGISPDKVAVNLNRYGNMSSASIPVALDELVESKRVHAGDYLLFVGFGGGLTWGASILRWNTTEQE</sequence>
<comment type="similarity">
    <text evidence="1 9">Belongs to the thiolase-like superfamily. FabH family.</text>
</comment>
<dbReference type="InterPro" id="IPR016039">
    <property type="entry name" value="Thiolase-like"/>
</dbReference>
<evidence type="ECO:0000256" key="9">
    <source>
        <dbReference type="HAMAP-Rule" id="MF_01815"/>
    </source>
</evidence>
<feature type="active site" evidence="9">
    <location>
        <position position="286"/>
    </location>
</feature>
<evidence type="ECO:0000256" key="2">
    <source>
        <dbReference type="ARBA" id="ARBA00022516"/>
    </source>
</evidence>
<keyword evidence="5 9" id="KW-0443">Lipid metabolism</keyword>
<keyword evidence="3 9" id="KW-0808">Transferase</keyword>
<keyword evidence="6 9" id="KW-0275">Fatty acid biosynthesis</keyword>
<evidence type="ECO:0000256" key="7">
    <source>
        <dbReference type="ARBA" id="ARBA00023268"/>
    </source>
</evidence>
<keyword evidence="8 9" id="KW-0012">Acyltransferase</keyword>
<dbReference type="Proteomes" id="UP000830167">
    <property type="component" value="Chromosome"/>
</dbReference>
<keyword evidence="9" id="KW-0963">Cytoplasm</keyword>
<keyword evidence="4 9" id="KW-0276">Fatty acid metabolism</keyword>
<dbReference type="Pfam" id="PF08545">
    <property type="entry name" value="ACP_syn_III"/>
    <property type="match status" value="1"/>
</dbReference>
<name>A0ABY4CFH9_9BACL</name>
<comment type="function">
    <text evidence="9">Catalyzes the condensation reaction of fatty acid synthesis by the addition to an acyl acceptor of two carbons from malonyl-ACP. Catalyzes the first condensation reaction which initiates fatty acid synthesis and may therefore play a role in governing the total rate of fatty acid production. Possesses both acetoacetyl-ACP synthase and acetyl transacylase activities. Its substrate specificity determines the biosynthesis of branched-chain and/or straight-chain of fatty acids.</text>
</comment>
<dbReference type="InterPro" id="IPR013751">
    <property type="entry name" value="ACP_syn_III_N"/>
</dbReference>
<keyword evidence="2 9" id="KW-0444">Lipid biosynthesis</keyword>
<feature type="region of interest" description="ACP-binding" evidence="9">
    <location>
        <begin position="257"/>
        <end position="261"/>
    </location>
</feature>
<comment type="subcellular location">
    <subcellularLocation>
        <location evidence="9">Cytoplasm</location>
    </subcellularLocation>
</comment>
<organism evidence="12 13">
    <name type="scientific">Fodinisporobacter ferrooxydans</name>
    <dbReference type="NCBI Taxonomy" id="2901836"/>
    <lineage>
        <taxon>Bacteria</taxon>
        <taxon>Bacillati</taxon>
        <taxon>Bacillota</taxon>
        <taxon>Bacilli</taxon>
        <taxon>Bacillales</taxon>
        <taxon>Alicyclobacillaceae</taxon>
        <taxon>Fodinisporobacter</taxon>
    </lineage>
</organism>
<evidence type="ECO:0000259" key="11">
    <source>
        <dbReference type="Pfam" id="PF08545"/>
    </source>
</evidence>
<keyword evidence="7 9" id="KW-0511">Multifunctional enzyme</keyword>
<evidence type="ECO:0000256" key="3">
    <source>
        <dbReference type="ARBA" id="ARBA00022679"/>
    </source>
</evidence>
<accession>A0ABY4CFH9</accession>
<comment type="domain">
    <text evidence="9">The last Arg residue of the ACP-binding site is essential for the weak association between ACP/AcpP and FabH.</text>
</comment>
<feature type="active site" evidence="9">
    <location>
        <position position="116"/>
    </location>
</feature>